<evidence type="ECO:0000259" key="1">
    <source>
        <dbReference type="Pfam" id="PF13302"/>
    </source>
</evidence>
<dbReference type="Pfam" id="PF13302">
    <property type="entry name" value="Acetyltransf_3"/>
    <property type="match status" value="1"/>
</dbReference>
<gene>
    <name evidence="2" type="ORF">I5803_03480</name>
</gene>
<feature type="domain" description="N-acetyltransferase" evidence="1">
    <location>
        <begin position="60"/>
        <end position="201"/>
    </location>
</feature>
<dbReference type="InterPro" id="IPR016181">
    <property type="entry name" value="Acyl_CoA_acyltransferase"/>
</dbReference>
<dbReference type="RefSeq" id="WP_196985018.1">
    <property type="nucleotide sequence ID" value="NZ_JADWYS010000001.1"/>
</dbReference>
<dbReference type="InterPro" id="IPR000182">
    <property type="entry name" value="GNAT_dom"/>
</dbReference>
<keyword evidence="3" id="KW-1185">Reference proteome</keyword>
<dbReference type="GO" id="GO:0016747">
    <property type="term" value="F:acyltransferase activity, transferring groups other than amino-acyl groups"/>
    <property type="evidence" value="ECO:0007669"/>
    <property type="project" value="InterPro"/>
</dbReference>
<dbReference type="AlphaFoldDB" id="A0A931H207"/>
<sequence>MTAAGSDALTGQLRLLRMTGEFAKARDLIRAQPGFGSSGSLQRLLHEHEDFWWAPIVGKRVTLRRRGAQDVSFVRRCWSDADFMRRFNRLARPLPESDEALAGILARERAGLWSESKALHWTLEAKGEAIGFISATDYAPGHRRCEFLIGLLGRAASPVPVEATHLACDFLRDRAGVERLTAYFYAENQYASKVAAKFGFEPEGVLKGYIRDPDGGRSDLMVSGLLLAGVGTDAAQKRRKRLFT</sequence>
<dbReference type="SUPFAM" id="SSF55729">
    <property type="entry name" value="Acyl-CoA N-acyltransferases (Nat)"/>
    <property type="match status" value="1"/>
</dbReference>
<name>A0A931H207_9BURK</name>
<evidence type="ECO:0000313" key="3">
    <source>
        <dbReference type="Proteomes" id="UP000651050"/>
    </source>
</evidence>
<protein>
    <submittedName>
        <fullName evidence="2">GNAT family N-acetyltransferase</fullName>
    </submittedName>
</protein>
<organism evidence="2 3">
    <name type="scientific">Caenimonas aquaedulcis</name>
    <dbReference type="NCBI Taxonomy" id="2793270"/>
    <lineage>
        <taxon>Bacteria</taxon>
        <taxon>Pseudomonadati</taxon>
        <taxon>Pseudomonadota</taxon>
        <taxon>Betaproteobacteria</taxon>
        <taxon>Burkholderiales</taxon>
        <taxon>Comamonadaceae</taxon>
        <taxon>Caenimonas</taxon>
    </lineage>
</organism>
<proteinExistence type="predicted"/>
<accession>A0A931H207</accession>
<dbReference type="Gene3D" id="3.40.630.30">
    <property type="match status" value="1"/>
</dbReference>
<dbReference type="EMBL" id="JADWYS010000001">
    <property type="protein sequence ID" value="MBG9387070.1"/>
    <property type="molecule type" value="Genomic_DNA"/>
</dbReference>
<evidence type="ECO:0000313" key="2">
    <source>
        <dbReference type="EMBL" id="MBG9387070.1"/>
    </source>
</evidence>
<reference evidence="2" key="1">
    <citation type="submission" date="2020-11" db="EMBL/GenBank/DDBJ databases">
        <title>Bacterial whole genome sequence for Caenimonas sp. DR4.4.</title>
        <authorList>
            <person name="Le V."/>
            <person name="Ko S.-R."/>
            <person name="Ahn C.-Y."/>
            <person name="Oh H.-M."/>
        </authorList>
    </citation>
    <scope>NUCLEOTIDE SEQUENCE</scope>
    <source>
        <strain evidence="2">DR4.4</strain>
    </source>
</reference>
<dbReference type="Proteomes" id="UP000651050">
    <property type="component" value="Unassembled WGS sequence"/>
</dbReference>
<comment type="caution">
    <text evidence="2">The sequence shown here is derived from an EMBL/GenBank/DDBJ whole genome shotgun (WGS) entry which is preliminary data.</text>
</comment>